<feature type="domain" description="Disintegrin" evidence="3">
    <location>
        <begin position="1"/>
        <end position="66"/>
    </location>
</feature>
<proteinExistence type="predicted"/>
<keyword evidence="4" id="KW-0645">Protease</keyword>
<evidence type="ECO:0000256" key="2">
    <source>
        <dbReference type="PROSITE-ProRule" id="PRU00068"/>
    </source>
</evidence>
<dbReference type="GO" id="GO:0004222">
    <property type="term" value="F:metalloendopeptidase activity"/>
    <property type="evidence" value="ECO:0007669"/>
    <property type="project" value="TreeGrafter"/>
</dbReference>
<dbReference type="AlphaFoldDB" id="A0AAV4HNQ0"/>
<keyword evidence="4" id="KW-0378">Hydrolase</keyword>
<dbReference type="GO" id="GO:0005886">
    <property type="term" value="C:plasma membrane"/>
    <property type="evidence" value="ECO:0007669"/>
    <property type="project" value="TreeGrafter"/>
</dbReference>
<dbReference type="Pfam" id="PF00200">
    <property type="entry name" value="Disintegrin"/>
    <property type="match status" value="1"/>
</dbReference>
<evidence type="ECO:0000313" key="5">
    <source>
        <dbReference type="Proteomes" id="UP000762676"/>
    </source>
</evidence>
<dbReference type="SMART" id="SM00050">
    <property type="entry name" value="DISIN"/>
    <property type="match status" value="1"/>
</dbReference>
<dbReference type="InterPro" id="IPR051489">
    <property type="entry name" value="ADAM_Metalloproteinase"/>
</dbReference>
<dbReference type="SUPFAM" id="SSF57552">
    <property type="entry name" value="Blood coagulation inhibitor (disintegrin)"/>
    <property type="match status" value="1"/>
</dbReference>
<gene>
    <name evidence="4" type="ORF">ElyMa_004537400</name>
</gene>
<evidence type="ECO:0000256" key="1">
    <source>
        <dbReference type="ARBA" id="ARBA00023157"/>
    </source>
</evidence>
<dbReference type="PANTHER" id="PTHR45702">
    <property type="entry name" value="ADAM10/ADAM17 METALLOPEPTIDASE FAMILY MEMBER"/>
    <property type="match status" value="1"/>
</dbReference>
<comment type="caution">
    <text evidence="2">Lacks conserved residue(s) required for the propagation of feature annotation.</text>
</comment>
<dbReference type="PROSITE" id="PS50214">
    <property type="entry name" value="DISINTEGRIN_2"/>
    <property type="match status" value="1"/>
</dbReference>
<dbReference type="FunFam" id="4.10.70.10:FF:000003">
    <property type="entry name" value="Disintegrin and metalloproteinase domain-containing protein 17"/>
    <property type="match status" value="1"/>
</dbReference>
<feature type="non-terminal residue" evidence="4">
    <location>
        <position position="66"/>
    </location>
</feature>
<dbReference type="GO" id="GO:0006509">
    <property type="term" value="P:membrane protein ectodomain proteolysis"/>
    <property type="evidence" value="ECO:0007669"/>
    <property type="project" value="TreeGrafter"/>
</dbReference>
<keyword evidence="4" id="KW-0482">Metalloprotease</keyword>
<protein>
    <submittedName>
        <fullName evidence="4">Disintegrin and metalloproteinase domain-containing protein 17</fullName>
    </submittedName>
</protein>
<keyword evidence="1" id="KW-1015">Disulfide bond</keyword>
<dbReference type="InterPro" id="IPR036436">
    <property type="entry name" value="Disintegrin_dom_sf"/>
</dbReference>
<dbReference type="Proteomes" id="UP000762676">
    <property type="component" value="Unassembled WGS sequence"/>
</dbReference>
<organism evidence="4 5">
    <name type="scientific">Elysia marginata</name>
    <dbReference type="NCBI Taxonomy" id="1093978"/>
    <lineage>
        <taxon>Eukaryota</taxon>
        <taxon>Metazoa</taxon>
        <taxon>Spiralia</taxon>
        <taxon>Lophotrochozoa</taxon>
        <taxon>Mollusca</taxon>
        <taxon>Gastropoda</taxon>
        <taxon>Heterobranchia</taxon>
        <taxon>Euthyneura</taxon>
        <taxon>Panpulmonata</taxon>
        <taxon>Sacoglossa</taxon>
        <taxon>Placobranchoidea</taxon>
        <taxon>Plakobranchidae</taxon>
        <taxon>Elysia</taxon>
    </lineage>
</organism>
<dbReference type="GO" id="GO:0007219">
    <property type="term" value="P:Notch signaling pathway"/>
    <property type="evidence" value="ECO:0007669"/>
    <property type="project" value="TreeGrafter"/>
</dbReference>
<accession>A0AAV4HNQ0</accession>
<comment type="caution">
    <text evidence="4">The sequence shown here is derived from an EMBL/GenBank/DDBJ whole genome shotgun (WGS) entry which is preliminary data.</text>
</comment>
<keyword evidence="5" id="KW-1185">Reference proteome</keyword>
<name>A0AAV4HNQ0_9GAST</name>
<reference evidence="4 5" key="1">
    <citation type="journal article" date="2021" name="Elife">
        <title>Chloroplast acquisition without the gene transfer in kleptoplastic sea slugs, Plakobranchus ocellatus.</title>
        <authorList>
            <person name="Maeda T."/>
            <person name="Takahashi S."/>
            <person name="Yoshida T."/>
            <person name="Shimamura S."/>
            <person name="Takaki Y."/>
            <person name="Nagai Y."/>
            <person name="Toyoda A."/>
            <person name="Suzuki Y."/>
            <person name="Arimoto A."/>
            <person name="Ishii H."/>
            <person name="Satoh N."/>
            <person name="Nishiyama T."/>
            <person name="Hasebe M."/>
            <person name="Maruyama T."/>
            <person name="Minagawa J."/>
            <person name="Obokata J."/>
            <person name="Shigenobu S."/>
        </authorList>
    </citation>
    <scope>NUCLEOTIDE SEQUENCE [LARGE SCALE GENOMIC DNA]</scope>
</reference>
<sequence length="66" mass="6863">MCGNGRMDPGEQCDGGGMGLSGLDECCTPDCKLVENAVCSPVNHECCEKCQIAPVNTPCRGASKEL</sequence>
<dbReference type="PANTHER" id="PTHR45702:SF6">
    <property type="entry name" value="DISINTEGRIN AND METALLOPROTEINASE DOMAIN-CONTAINING PROTEIN 17"/>
    <property type="match status" value="1"/>
</dbReference>
<evidence type="ECO:0000259" key="3">
    <source>
        <dbReference type="PROSITE" id="PS50214"/>
    </source>
</evidence>
<dbReference type="Gene3D" id="4.10.70.10">
    <property type="entry name" value="Disintegrin domain"/>
    <property type="match status" value="1"/>
</dbReference>
<evidence type="ECO:0000313" key="4">
    <source>
        <dbReference type="EMBL" id="GFR99802.1"/>
    </source>
</evidence>
<dbReference type="InterPro" id="IPR001762">
    <property type="entry name" value="Disintegrin_dom"/>
</dbReference>
<dbReference type="EMBL" id="BMAT01009157">
    <property type="protein sequence ID" value="GFR99802.1"/>
    <property type="molecule type" value="Genomic_DNA"/>
</dbReference>